<sequence length="260" mass="29677">MAVAIIFVLICGYYYVDTHIPSRYKLNKATGWNAYFCVGAKGIEFLFFGLGLALVIIFYLYTFMFILNIPYYLGAGYSPFTFASDFLGVRMFGMGMLSILCLGCTAIVSLFRTNEVKNENTDLDKRISGFREIAKDSAVEKILLESLDKMEDGLMLLVSLKSRKVYVGMLDIARFDGLDTNTLVLIPIMSGYRDKDTLTFKVEHYYTEHYAKEGITMTSEPLSVFHFRHVLPFDQIESLSLFNVNTYSKFQDALCEKEKQ</sequence>
<keyword evidence="1" id="KW-1133">Transmembrane helix</keyword>
<dbReference type="OrthoDB" id="6058926at2"/>
<feature type="transmembrane region" description="Helical" evidence="1">
    <location>
        <begin position="91"/>
        <end position="111"/>
    </location>
</feature>
<protein>
    <submittedName>
        <fullName evidence="2">Uncharacterized protein</fullName>
    </submittedName>
</protein>
<evidence type="ECO:0000313" key="3">
    <source>
        <dbReference type="Proteomes" id="UP000092377"/>
    </source>
</evidence>
<dbReference type="AlphaFoldDB" id="A0A1B8HSE9"/>
<accession>A0A1B8HSE9</accession>
<keyword evidence="3" id="KW-1185">Reference proteome</keyword>
<reference evidence="3" key="1">
    <citation type="submission" date="2016-06" db="EMBL/GenBank/DDBJ databases">
        <authorList>
            <person name="Butler K."/>
        </authorList>
    </citation>
    <scope>NUCLEOTIDE SEQUENCE [LARGE SCALE GENOMIC DNA]</scope>
    <source>
        <strain evidence="3">GCSL-Mp20</strain>
    </source>
</reference>
<feature type="transmembrane region" description="Helical" evidence="1">
    <location>
        <begin position="45"/>
        <end position="71"/>
    </location>
</feature>
<organism evidence="2 3">
    <name type="scientific">Morganella psychrotolerans</name>
    <dbReference type="NCBI Taxonomy" id="368603"/>
    <lineage>
        <taxon>Bacteria</taxon>
        <taxon>Pseudomonadati</taxon>
        <taxon>Pseudomonadota</taxon>
        <taxon>Gammaproteobacteria</taxon>
        <taxon>Enterobacterales</taxon>
        <taxon>Morganellaceae</taxon>
        <taxon>Morganella</taxon>
    </lineage>
</organism>
<name>A0A1B8HSE9_9GAMM</name>
<evidence type="ECO:0000313" key="2">
    <source>
        <dbReference type="EMBL" id="OBU12525.1"/>
    </source>
</evidence>
<dbReference type="EMBL" id="LZEY01000005">
    <property type="protein sequence ID" value="OBU12525.1"/>
    <property type="molecule type" value="Genomic_DNA"/>
</dbReference>
<comment type="caution">
    <text evidence="2">The sequence shown here is derived from an EMBL/GenBank/DDBJ whole genome shotgun (WGS) entry which is preliminary data.</text>
</comment>
<gene>
    <name evidence="2" type="ORF">AYY18_15440</name>
</gene>
<keyword evidence="1" id="KW-0472">Membrane</keyword>
<dbReference type="RefSeq" id="WP_067399758.1">
    <property type="nucleotide sequence ID" value="NZ_LZEY01000005.1"/>
</dbReference>
<keyword evidence="1" id="KW-0812">Transmembrane</keyword>
<evidence type="ECO:0000256" key="1">
    <source>
        <dbReference type="SAM" id="Phobius"/>
    </source>
</evidence>
<proteinExistence type="predicted"/>
<dbReference type="Proteomes" id="UP000092377">
    <property type="component" value="Unassembled WGS sequence"/>
</dbReference>